<dbReference type="HAMAP" id="MF_00125">
    <property type="entry name" value="HisZ"/>
    <property type="match status" value="1"/>
</dbReference>
<dbReference type="PANTHER" id="PTHR43707">
    <property type="entry name" value="HISTIDYL-TRNA SYNTHETASE"/>
    <property type="match status" value="1"/>
</dbReference>
<dbReference type="PANTHER" id="PTHR43707:SF1">
    <property type="entry name" value="HISTIDINE--TRNA LIGASE, MITOCHONDRIAL-RELATED"/>
    <property type="match status" value="1"/>
</dbReference>
<comment type="caution">
    <text evidence="4">The sequence shown here is derived from an EMBL/GenBank/DDBJ whole genome shotgun (WGS) entry which is preliminary data.</text>
</comment>
<dbReference type="GO" id="GO:0005737">
    <property type="term" value="C:cytoplasm"/>
    <property type="evidence" value="ECO:0007669"/>
    <property type="project" value="UniProtKB-SubCell"/>
</dbReference>
<dbReference type="EMBL" id="MLJW01000397">
    <property type="protein sequence ID" value="OIQ87910.1"/>
    <property type="molecule type" value="Genomic_DNA"/>
</dbReference>
<keyword evidence="4" id="KW-0328">Glycosyltransferase</keyword>
<evidence type="ECO:0000313" key="4">
    <source>
        <dbReference type="EMBL" id="OIQ87910.1"/>
    </source>
</evidence>
<dbReference type="InterPro" id="IPR006195">
    <property type="entry name" value="aa-tRNA-synth_II"/>
</dbReference>
<accession>A0A1J5QW61</accession>
<dbReference type="PROSITE" id="PS50862">
    <property type="entry name" value="AA_TRNA_LIGASE_II"/>
    <property type="match status" value="1"/>
</dbReference>
<dbReference type="SUPFAM" id="SSF55681">
    <property type="entry name" value="Class II aaRS and biotin synthetases"/>
    <property type="match status" value="1"/>
</dbReference>
<dbReference type="Pfam" id="PF13393">
    <property type="entry name" value="tRNA-synt_His"/>
    <property type="match status" value="1"/>
</dbReference>
<dbReference type="GO" id="GO:0016757">
    <property type="term" value="F:glycosyltransferase activity"/>
    <property type="evidence" value="ECO:0007669"/>
    <property type="project" value="UniProtKB-KW"/>
</dbReference>
<dbReference type="InterPro" id="IPR041715">
    <property type="entry name" value="HisRS-like_core"/>
</dbReference>
<proteinExistence type="inferred from homology"/>
<evidence type="ECO:0000256" key="2">
    <source>
        <dbReference type="ARBA" id="ARBA00022490"/>
    </source>
</evidence>
<comment type="subcellular location">
    <subcellularLocation>
        <location evidence="1">Cytoplasm</location>
    </subcellularLocation>
</comment>
<protein>
    <submittedName>
        <fullName evidence="4">ATP phosphoribosyltransferase regulatory subunit</fullName>
    </submittedName>
</protein>
<reference evidence="4" key="1">
    <citation type="submission" date="2016-10" db="EMBL/GenBank/DDBJ databases">
        <title>Sequence of Gallionella enrichment culture.</title>
        <authorList>
            <person name="Poehlein A."/>
            <person name="Muehling M."/>
            <person name="Daniel R."/>
        </authorList>
    </citation>
    <scope>NUCLEOTIDE SEQUENCE</scope>
</reference>
<gene>
    <name evidence="4" type="primary">hisZ_8</name>
    <name evidence="4" type="ORF">GALL_302050</name>
</gene>
<dbReference type="GO" id="GO:0006427">
    <property type="term" value="P:histidyl-tRNA aminoacylation"/>
    <property type="evidence" value="ECO:0007669"/>
    <property type="project" value="TreeGrafter"/>
</dbReference>
<sequence length="374" mass="39627">MTEFPNRALLPAGLRDILPPFAAHEADIVTRLMAVFDSFGYDRIKPPLMEFEDSLLAEAGGAIAKQTFRVMDPISQRMMGVRSDMTPQVARIATTRLVHVPRPLRLSYAGQVLRVKGTQLRAERQFAQAGIELIGASSAAADAEVVLLTARALEALGVRDVSFDLNLPTLVPLILRDVAGAQDLRDAVEHKDAAFVAAAAGPAARILGALIEAVGPADRALARLAAIDLPPAAAAERDRLAEVVALVRAEAPRLTLTVDPVESRGFEYHAGVAFTIFARHSSGELGRGGRYLAQGEPATGATLFMDTVLDVLPGPAVRKRVYLPLGTPAEVGEQLRGVGIVTVAGLDQPMDVKAEARRLGCSHLVAAGVVVPAE</sequence>
<keyword evidence="2" id="KW-0963">Cytoplasm</keyword>
<feature type="domain" description="Aminoacyl-transfer RNA synthetases class-II family profile" evidence="3">
    <location>
        <begin position="28"/>
        <end position="332"/>
    </location>
</feature>
<keyword evidence="4" id="KW-0808">Transferase</keyword>
<dbReference type="GO" id="GO:0000105">
    <property type="term" value="P:L-histidine biosynthetic process"/>
    <property type="evidence" value="ECO:0007669"/>
    <property type="project" value="InterPro"/>
</dbReference>
<dbReference type="Gene3D" id="3.30.930.10">
    <property type="entry name" value="Bira Bifunctional Protein, Domain 2"/>
    <property type="match status" value="1"/>
</dbReference>
<organism evidence="4">
    <name type="scientific">mine drainage metagenome</name>
    <dbReference type="NCBI Taxonomy" id="410659"/>
    <lineage>
        <taxon>unclassified sequences</taxon>
        <taxon>metagenomes</taxon>
        <taxon>ecological metagenomes</taxon>
    </lineage>
</organism>
<dbReference type="InterPro" id="IPR045864">
    <property type="entry name" value="aa-tRNA-synth_II/BPL/LPL"/>
</dbReference>
<dbReference type="GO" id="GO:0004821">
    <property type="term" value="F:histidine-tRNA ligase activity"/>
    <property type="evidence" value="ECO:0007669"/>
    <property type="project" value="TreeGrafter"/>
</dbReference>
<evidence type="ECO:0000256" key="1">
    <source>
        <dbReference type="ARBA" id="ARBA00004496"/>
    </source>
</evidence>
<name>A0A1J5QW61_9ZZZZ</name>
<dbReference type="AlphaFoldDB" id="A0A1J5QW61"/>
<evidence type="ECO:0000259" key="3">
    <source>
        <dbReference type="PROSITE" id="PS50862"/>
    </source>
</evidence>
<dbReference type="InterPro" id="IPR004517">
    <property type="entry name" value="HisZ"/>
</dbReference>
<dbReference type="InterPro" id="IPR004516">
    <property type="entry name" value="HisRS/HisZ"/>
</dbReference>